<accession>A0A9J6H2P1</accession>
<reference evidence="1 2" key="1">
    <citation type="journal article" date="2020" name="Cell">
        <title>Large-Scale Comparative Analyses of Tick Genomes Elucidate Their Genetic Diversity and Vector Capacities.</title>
        <authorList>
            <consortium name="Tick Genome and Microbiome Consortium (TIGMIC)"/>
            <person name="Jia N."/>
            <person name="Wang J."/>
            <person name="Shi W."/>
            <person name="Du L."/>
            <person name="Sun Y."/>
            <person name="Zhan W."/>
            <person name="Jiang J.F."/>
            <person name="Wang Q."/>
            <person name="Zhang B."/>
            <person name="Ji P."/>
            <person name="Bell-Sakyi L."/>
            <person name="Cui X.M."/>
            <person name="Yuan T.T."/>
            <person name="Jiang B.G."/>
            <person name="Yang W.F."/>
            <person name="Lam T.T."/>
            <person name="Chang Q.C."/>
            <person name="Ding S.J."/>
            <person name="Wang X.J."/>
            <person name="Zhu J.G."/>
            <person name="Ruan X.D."/>
            <person name="Zhao L."/>
            <person name="Wei J.T."/>
            <person name="Ye R.Z."/>
            <person name="Que T.C."/>
            <person name="Du C.H."/>
            <person name="Zhou Y.H."/>
            <person name="Cheng J.X."/>
            <person name="Dai P.F."/>
            <person name="Guo W.B."/>
            <person name="Han X.H."/>
            <person name="Huang E.J."/>
            <person name="Li L.F."/>
            <person name="Wei W."/>
            <person name="Gao Y.C."/>
            <person name="Liu J.Z."/>
            <person name="Shao H.Z."/>
            <person name="Wang X."/>
            <person name="Wang C.C."/>
            <person name="Yang T.C."/>
            <person name="Huo Q.B."/>
            <person name="Li W."/>
            <person name="Chen H.Y."/>
            <person name="Chen S.E."/>
            <person name="Zhou L.G."/>
            <person name="Ni X.B."/>
            <person name="Tian J.H."/>
            <person name="Sheng Y."/>
            <person name="Liu T."/>
            <person name="Pan Y.S."/>
            <person name="Xia L.Y."/>
            <person name="Li J."/>
            <person name="Zhao F."/>
            <person name="Cao W.C."/>
        </authorList>
    </citation>
    <scope>NUCLEOTIDE SEQUENCE [LARGE SCALE GENOMIC DNA]</scope>
    <source>
        <strain evidence="1">HaeL-2018</strain>
    </source>
</reference>
<evidence type="ECO:0000313" key="2">
    <source>
        <dbReference type="Proteomes" id="UP000821853"/>
    </source>
</evidence>
<protein>
    <submittedName>
        <fullName evidence="1">Uncharacterized protein</fullName>
    </submittedName>
</protein>
<organism evidence="1 2">
    <name type="scientific">Haemaphysalis longicornis</name>
    <name type="common">Bush tick</name>
    <dbReference type="NCBI Taxonomy" id="44386"/>
    <lineage>
        <taxon>Eukaryota</taxon>
        <taxon>Metazoa</taxon>
        <taxon>Ecdysozoa</taxon>
        <taxon>Arthropoda</taxon>
        <taxon>Chelicerata</taxon>
        <taxon>Arachnida</taxon>
        <taxon>Acari</taxon>
        <taxon>Parasitiformes</taxon>
        <taxon>Ixodida</taxon>
        <taxon>Ixodoidea</taxon>
        <taxon>Ixodidae</taxon>
        <taxon>Haemaphysalinae</taxon>
        <taxon>Haemaphysalis</taxon>
    </lineage>
</organism>
<comment type="caution">
    <text evidence="1">The sequence shown here is derived from an EMBL/GenBank/DDBJ whole genome shotgun (WGS) entry which is preliminary data.</text>
</comment>
<dbReference type="AlphaFoldDB" id="A0A9J6H2P1"/>
<name>A0A9J6H2P1_HAELO</name>
<gene>
    <name evidence="1" type="ORF">HPB48_010465</name>
</gene>
<sequence length="80" mass="8935">MYAGRAFVPAHDNQEPAADMIITLPCSSRSIAAALAIRKVCPKILELHKKRTIYSMVVSDRQAVTACNRFAGEFFTLCRY</sequence>
<keyword evidence="2" id="KW-1185">Reference proteome</keyword>
<dbReference type="Proteomes" id="UP000821853">
    <property type="component" value="Chromosome 9"/>
</dbReference>
<dbReference type="EMBL" id="JABSTR010000011">
    <property type="protein sequence ID" value="KAH9382005.1"/>
    <property type="molecule type" value="Genomic_DNA"/>
</dbReference>
<dbReference type="InterPro" id="IPR036052">
    <property type="entry name" value="TrpB-like_PALP_sf"/>
</dbReference>
<evidence type="ECO:0000313" key="1">
    <source>
        <dbReference type="EMBL" id="KAH9382005.1"/>
    </source>
</evidence>
<dbReference type="Gene3D" id="3.40.50.1100">
    <property type="match status" value="1"/>
</dbReference>
<dbReference type="VEuPathDB" id="VectorBase:HLOH_049023"/>
<proteinExistence type="predicted"/>